<name>A0A9P4JS68_9PLEO</name>
<feature type="compositionally biased region" description="Polar residues" evidence="1">
    <location>
        <begin position="399"/>
        <end position="410"/>
    </location>
</feature>
<gene>
    <name evidence="3" type="ORF">GQ43DRAFT_471647</name>
</gene>
<feature type="domain" description="AMP-dependent synthetase/ligase" evidence="2">
    <location>
        <begin position="23"/>
        <end position="312"/>
    </location>
</feature>
<dbReference type="InterPro" id="IPR000873">
    <property type="entry name" value="AMP-dep_synth/lig_dom"/>
</dbReference>
<dbReference type="Proteomes" id="UP000799536">
    <property type="component" value="Unassembled WGS sequence"/>
</dbReference>
<reference evidence="3" key="1">
    <citation type="journal article" date="2020" name="Stud. Mycol.">
        <title>101 Dothideomycetes genomes: a test case for predicting lifestyles and emergence of pathogens.</title>
        <authorList>
            <person name="Haridas S."/>
            <person name="Albert R."/>
            <person name="Binder M."/>
            <person name="Bloem J."/>
            <person name="Labutti K."/>
            <person name="Salamov A."/>
            <person name="Andreopoulos B."/>
            <person name="Baker S."/>
            <person name="Barry K."/>
            <person name="Bills G."/>
            <person name="Bluhm B."/>
            <person name="Cannon C."/>
            <person name="Castanera R."/>
            <person name="Culley D."/>
            <person name="Daum C."/>
            <person name="Ezra D."/>
            <person name="Gonzalez J."/>
            <person name="Henrissat B."/>
            <person name="Kuo A."/>
            <person name="Liang C."/>
            <person name="Lipzen A."/>
            <person name="Lutzoni F."/>
            <person name="Magnuson J."/>
            <person name="Mondo S."/>
            <person name="Nolan M."/>
            <person name="Ohm R."/>
            <person name="Pangilinan J."/>
            <person name="Park H.-J."/>
            <person name="Ramirez L."/>
            <person name="Alfaro M."/>
            <person name="Sun H."/>
            <person name="Tritt A."/>
            <person name="Yoshinaga Y."/>
            <person name="Zwiers L.-H."/>
            <person name="Turgeon B."/>
            <person name="Goodwin S."/>
            <person name="Spatafora J."/>
            <person name="Crous P."/>
            <person name="Grigoriev I."/>
        </authorList>
    </citation>
    <scope>NUCLEOTIDE SEQUENCE</scope>
    <source>
        <strain evidence="3">ATCC 74209</strain>
    </source>
</reference>
<evidence type="ECO:0000313" key="3">
    <source>
        <dbReference type="EMBL" id="KAF2201598.1"/>
    </source>
</evidence>
<keyword evidence="4" id="KW-1185">Reference proteome</keyword>
<comment type="caution">
    <text evidence="3">The sequence shown here is derived from an EMBL/GenBank/DDBJ whole genome shotgun (WGS) entry which is preliminary data.</text>
</comment>
<proteinExistence type="predicted"/>
<dbReference type="Pfam" id="PF00501">
    <property type="entry name" value="AMP-binding"/>
    <property type="match status" value="1"/>
</dbReference>
<dbReference type="OrthoDB" id="429813at2759"/>
<sequence>MSTGDNTPYGKRLIPSFIDEVSQSNPQRICFSFPKSTNLADGFRDLTFRTFTNAVDKTAHFIQKEVGRSSVFETIMYMGYPDVRYYIVLVACMKTGHKVLFSSPHHTLADHARLVRKTNCVILIHTSGFPVSGILETCKMESLVMPELDYLLGDATPCSPYPYRYSYEEARYHPVMVVCTSGEGKPEAVVWPHEVFLAMDAQQLVEPLDDWAVLWKTVSSGVRRSFNALPMFNGESLALGITRVLFTNTVIVLGPPGDCTADSFDQVLRNGNIDAAECSSATLSEVAKRPDIIAKLGKLKHITYVGDPLPKSPGDLISQHTALYSLLSTPKLPFLVQHTSARKDWAYVFLNPVRNSISFRPLSPNATSTLYELVIIRSAPRSEPPSRSATRSPALSPFQVASNRSATHSPAPSPFQVAVRTSAPPSPRLGWEKVECPTGELFSPHPDARKPNHWRYEGRIK</sequence>
<organism evidence="3 4">
    <name type="scientific">Delitschia confertaspora ATCC 74209</name>
    <dbReference type="NCBI Taxonomy" id="1513339"/>
    <lineage>
        <taxon>Eukaryota</taxon>
        <taxon>Fungi</taxon>
        <taxon>Dikarya</taxon>
        <taxon>Ascomycota</taxon>
        <taxon>Pezizomycotina</taxon>
        <taxon>Dothideomycetes</taxon>
        <taxon>Pleosporomycetidae</taxon>
        <taxon>Pleosporales</taxon>
        <taxon>Delitschiaceae</taxon>
        <taxon>Delitschia</taxon>
    </lineage>
</organism>
<protein>
    <recommendedName>
        <fullName evidence="2">AMP-dependent synthetase/ligase domain-containing protein</fullName>
    </recommendedName>
</protein>
<evidence type="ECO:0000256" key="1">
    <source>
        <dbReference type="SAM" id="MobiDB-lite"/>
    </source>
</evidence>
<feature type="compositionally biased region" description="Low complexity" evidence="1">
    <location>
        <begin position="381"/>
        <end position="397"/>
    </location>
</feature>
<dbReference type="AlphaFoldDB" id="A0A9P4JS68"/>
<feature type="region of interest" description="Disordered" evidence="1">
    <location>
        <begin position="381"/>
        <end position="461"/>
    </location>
</feature>
<dbReference type="PANTHER" id="PTHR43201">
    <property type="entry name" value="ACYL-COA SYNTHETASE"/>
    <property type="match status" value="1"/>
</dbReference>
<dbReference type="EMBL" id="ML993969">
    <property type="protein sequence ID" value="KAF2201598.1"/>
    <property type="molecule type" value="Genomic_DNA"/>
</dbReference>
<feature type="compositionally biased region" description="Basic and acidic residues" evidence="1">
    <location>
        <begin position="446"/>
        <end position="461"/>
    </location>
</feature>
<dbReference type="Gene3D" id="3.40.50.12780">
    <property type="entry name" value="N-terminal domain of ligase-like"/>
    <property type="match status" value="1"/>
</dbReference>
<dbReference type="InterPro" id="IPR042099">
    <property type="entry name" value="ANL_N_sf"/>
</dbReference>
<dbReference type="SUPFAM" id="SSF56801">
    <property type="entry name" value="Acetyl-CoA synthetase-like"/>
    <property type="match status" value="1"/>
</dbReference>
<evidence type="ECO:0000259" key="2">
    <source>
        <dbReference type="Pfam" id="PF00501"/>
    </source>
</evidence>
<accession>A0A9P4JS68</accession>
<dbReference type="GO" id="GO:0031956">
    <property type="term" value="F:medium-chain fatty acid-CoA ligase activity"/>
    <property type="evidence" value="ECO:0007669"/>
    <property type="project" value="TreeGrafter"/>
</dbReference>
<dbReference type="GO" id="GO:0006631">
    <property type="term" value="P:fatty acid metabolic process"/>
    <property type="evidence" value="ECO:0007669"/>
    <property type="project" value="TreeGrafter"/>
</dbReference>
<evidence type="ECO:0000313" key="4">
    <source>
        <dbReference type="Proteomes" id="UP000799536"/>
    </source>
</evidence>
<dbReference type="PANTHER" id="PTHR43201:SF3">
    <property type="entry name" value="ENZYME, PUTATIVE (JCVI)-RELATED"/>
    <property type="match status" value="1"/>
</dbReference>